<organism evidence="2 3">
    <name type="scientific">Sphingomonas quercus</name>
    <dbReference type="NCBI Taxonomy" id="2842451"/>
    <lineage>
        <taxon>Bacteria</taxon>
        <taxon>Pseudomonadati</taxon>
        <taxon>Pseudomonadota</taxon>
        <taxon>Alphaproteobacteria</taxon>
        <taxon>Sphingomonadales</taxon>
        <taxon>Sphingomonadaceae</taxon>
        <taxon>Sphingomonas</taxon>
    </lineage>
</organism>
<dbReference type="EMBL" id="JAHKRT010000004">
    <property type="protein sequence ID" value="MBU3078186.1"/>
    <property type="molecule type" value="Genomic_DNA"/>
</dbReference>
<dbReference type="InterPro" id="IPR002579">
    <property type="entry name" value="Met_Sox_Rdtase_MsrB_dom"/>
</dbReference>
<dbReference type="InterPro" id="IPR006311">
    <property type="entry name" value="TAT_signal"/>
</dbReference>
<dbReference type="Proteomes" id="UP000776276">
    <property type="component" value="Unassembled WGS sequence"/>
</dbReference>
<evidence type="ECO:0000313" key="3">
    <source>
        <dbReference type="Proteomes" id="UP000776276"/>
    </source>
</evidence>
<accession>A0ABS6BL89</accession>
<dbReference type="PANTHER" id="PTHR10173:SF57">
    <property type="entry name" value="PEPTIDE-METHIONINE (R)-S-OXIDE REDUCTASE"/>
    <property type="match status" value="1"/>
</dbReference>
<protein>
    <submittedName>
        <fullName evidence="2">Peptide-methionine (R)-S-oxide reductase MsrB</fullName>
        <ecNumber evidence="2">1.8.4.12</ecNumber>
    </submittedName>
</protein>
<sequence length="169" mass="17914">MNFTRREAILAGGTAAAALALFGVGGLFAGEGEAAQGNFPVTHSDAEWRAMLSPDAYNVLRREATERAGTSPLLKEHRAGTFGCAGCAQPLFSSRTKFESGTGWPSFWKPLPKAVGETHDRSFGMERTAVHCARCGGHLGHVFNDGPQPTGLRYCMNGVALRFTAGQAA</sequence>
<comment type="caution">
    <text evidence="2">The sequence shown here is derived from an EMBL/GenBank/DDBJ whole genome shotgun (WGS) entry which is preliminary data.</text>
</comment>
<reference evidence="2 3" key="1">
    <citation type="submission" date="2021-06" db="EMBL/GenBank/DDBJ databases">
        <title>Sphingomonas sp. XMGL2, whole genome shotgun sequencing project.</title>
        <authorList>
            <person name="Zhao G."/>
            <person name="Shen L."/>
        </authorList>
    </citation>
    <scope>NUCLEOTIDE SEQUENCE [LARGE SCALE GENOMIC DNA]</scope>
    <source>
        <strain evidence="2 3">XMGL2</strain>
    </source>
</reference>
<dbReference type="RefSeq" id="WP_216323914.1">
    <property type="nucleotide sequence ID" value="NZ_JAHKRT010000004.1"/>
</dbReference>
<evidence type="ECO:0000259" key="1">
    <source>
        <dbReference type="PROSITE" id="PS51790"/>
    </source>
</evidence>
<dbReference type="PROSITE" id="PS51790">
    <property type="entry name" value="MSRB"/>
    <property type="match status" value="1"/>
</dbReference>
<dbReference type="InterPro" id="IPR028427">
    <property type="entry name" value="Met_Sox_Rdtase_MsrB"/>
</dbReference>
<gene>
    <name evidence="2" type="primary">msrB</name>
    <name evidence="2" type="ORF">KOF26_09935</name>
</gene>
<dbReference type="PROSITE" id="PS51318">
    <property type="entry name" value="TAT"/>
    <property type="match status" value="1"/>
</dbReference>
<dbReference type="Pfam" id="PF01641">
    <property type="entry name" value="SelR"/>
    <property type="match status" value="1"/>
</dbReference>
<dbReference type="EC" id="1.8.4.12" evidence="2"/>
<feature type="domain" description="MsrB" evidence="1">
    <location>
        <begin position="45"/>
        <end position="166"/>
    </location>
</feature>
<keyword evidence="3" id="KW-1185">Reference proteome</keyword>
<name>A0ABS6BL89_9SPHN</name>
<dbReference type="NCBIfam" id="TIGR00357">
    <property type="entry name" value="peptide-methionine (R)-S-oxide reductase MsrB"/>
    <property type="match status" value="1"/>
</dbReference>
<proteinExistence type="predicted"/>
<dbReference type="PANTHER" id="PTHR10173">
    <property type="entry name" value="METHIONINE SULFOXIDE REDUCTASE"/>
    <property type="match status" value="1"/>
</dbReference>
<keyword evidence="2" id="KW-0560">Oxidoreductase</keyword>
<dbReference type="GO" id="GO:0033743">
    <property type="term" value="F:peptide-methionine (R)-S-oxide reductase activity"/>
    <property type="evidence" value="ECO:0007669"/>
    <property type="project" value="UniProtKB-EC"/>
</dbReference>
<evidence type="ECO:0000313" key="2">
    <source>
        <dbReference type="EMBL" id="MBU3078186.1"/>
    </source>
</evidence>